<organism evidence="1">
    <name type="scientific">marine sediment metagenome</name>
    <dbReference type="NCBI Taxonomy" id="412755"/>
    <lineage>
        <taxon>unclassified sequences</taxon>
        <taxon>metagenomes</taxon>
        <taxon>ecological metagenomes</taxon>
    </lineage>
</organism>
<feature type="non-terminal residue" evidence="1">
    <location>
        <position position="1"/>
    </location>
</feature>
<protein>
    <submittedName>
        <fullName evidence="1">Uncharacterized protein</fullName>
    </submittedName>
</protein>
<comment type="caution">
    <text evidence="1">The sequence shown here is derived from an EMBL/GenBank/DDBJ whole genome shotgun (WGS) entry which is preliminary data.</text>
</comment>
<dbReference type="AlphaFoldDB" id="X0T0X4"/>
<sequence>QEKSKIEKNSAGGKCYCRRAKGNNMIRLGTIVFGERKYEN</sequence>
<gene>
    <name evidence="1" type="ORF">S01H1_11746</name>
</gene>
<proteinExistence type="predicted"/>
<reference evidence="1" key="1">
    <citation type="journal article" date="2014" name="Front. Microbiol.">
        <title>High frequency of phylogenetically diverse reductive dehalogenase-homologous genes in deep subseafloor sedimentary metagenomes.</title>
        <authorList>
            <person name="Kawai M."/>
            <person name="Futagami T."/>
            <person name="Toyoda A."/>
            <person name="Takaki Y."/>
            <person name="Nishi S."/>
            <person name="Hori S."/>
            <person name="Arai W."/>
            <person name="Tsubouchi T."/>
            <person name="Morono Y."/>
            <person name="Uchiyama I."/>
            <person name="Ito T."/>
            <person name="Fujiyama A."/>
            <person name="Inagaki F."/>
            <person name="Takami H."/>
        </authorList>
    </citation>
    <scope>NUCLEOTIDE SEQUENCE</scope>
    <source>
        <strain evidence="1">Expedition CK06-06</strain>
    </source>
</reference>
<dbReference type="EMBL" id="BARS01005999">
    <property type="protein sequence ID" value="GAF81832.1"/>
    <property type="molecule type" value="Genomic_DNA"/>
</dbReference>
<name>X0T0X4_9ZZZZ</name>
<accession>X0T0X4</accession>
<evidence type="ECO:0000313" key="1">
    <source>
        <dbReference type="EMBL" id="GAF81832.1"/>
    </source>
</evidence>